<sequence>MPSPIVENMIARTAIPVVDADTVTDFIKQSPRAVLFFCADPKKYPESNDVAMALPEIIKEYDGLAGALVAQSCEIALQKEFNFTAWPALAFFKEGQYLGAITGIQNWDDYLEKINQMFAKDLSATIATVNL</sequence>
<comment type="caution">
    <text evidence="3">The sequence shown here is derived from an EMBL/GenBank/DDBJ whole genome shotgun (WGS) entry which is preliminary data.</text>
</comment>
<reference evidence="4" key="1">
    <citation type="journal article" date="2019" name="Int. J. Syst. Evol. Microbiol.">
        <title>The Global Catalogue of Microorganisms (GCM) 10K type strain sequencing project: providing services to taxonomists for standard genome sequencing and annotation.</title>
        <authorList>
            <consortium name="The Broad Institute Genomics Platform"/>
            <consortium name="The Broad Institute Genome Sequencing Center for Infectious Disease"/>
            <person name="Wu L."/>
            <person name="Ma J."/>
        </authorList>
    </citation>
    <scope>NUCLEOTIDE SEQUENCE [LARGE SCALE GENOMIC DNA]</scope>
    <source>
        <strain evidence="4">JCM 19134</strain>
    </source>
</reference>
<accession>A0AAV3U9N1</accession>
<dbReference type="InterPro" id="IPR010893">
    <property type="entry name" value="NiFe-hyd_mat_HyaE"/>
</dbReference>
<dbReference type="CDD" id="cd02965">
    <property type="entry name" value="HyaE"/>
    <property type="match status" value="1"/>
</dbReference>
<dbReference type="AlphaFoldDB" id="A0AAV3U9N1"/>
<keyword evidence="4" id="KW-1185">Reference proteome</keyword>
<dbReference type="SUPFAM" id="SSF52833">
    <property type="entry name" value="Thioredoxin-like"/>
    <property type="match status" value="1"/>
</dbReference>
<dbReference type="EMBL" id="BAABLX010000079">
    <property type="protein sequence ID" value="GAA4960173.1"/>
    <property type="molecule type" value="Genomic_DNA"/>
</dbReference>
<dbReference type="Proteomes" id="UP001409585">
    <property type="component" value="Unassembled WGS sequence"/>
</dbReference>
<gene>
    <name evidence="3" type="ORF">GCM10025791_46750</name>
</gene>
<evidence type="ECO:0000313" key="3">
    <source>
        <dbReference type="EMBL" id="GAA4960173.1"/>
    </source>
</evidence>
<comment type="similarity">
    <text evidence="1 2">Belongs to the HupG/HyaE family.</text>
</comment>
<dbReference type="Pfam" id="PF07449">
    <property type="entry name" value="HyaE"/>
    <property type="match status" value="1"/>
</dbReference>
<name>A0AAV3U9N1_9ALTE</name>
<dbReference type="Gene3D" id="3.40.30.10">
    <property type="entry name" value="Glutaredoxin"/>
    <property type="match status" value="1"/>
</dbReference>
<evidence type="ECO:0000313" key="4">
    <source>
        <dbReference type="Proteomes" id="UP001409585"/>
    </source>
</evidence>
<evidence type="ECO:0000256" key="2">
    <source>
        <dbReference type="PIRNR" id="PIRNR038934"/>
    </source>
</evidence>
<dbReference type="InterPro" id="IPR036249">
    <property type="entry name" value="Thioredoxin-like_sf"/>
</dbReference>
<evidence type="ECO:0000256" key="1">
    <source>
        <dbReference type="ARBA" id="ARBA00009004"/>
    </source>
</evidence>
<dbReference type="PIRSF" id="PIRSF038934">
    <property type="entry name" value="HyaE_HupG"/>
    <property type="match status" value="1"/>
</dbReference>
<proteinExistence type="inferred from homology"/>
<protein>
    <recommendedName>
        <fullName evidence="2">Hydrogenase expression/formation protein</fullName>
    </recommendedName>
</protein>
<organism evidence="3 4">
    <name type="scientific">Halioxenophilus aromaticivorans</name>
    <dbReference type="NCBI Taxonomy" id="1306992"/>
    <lineage>
        <taxon>Bacteria</taxon>
        <taxon>Pseudomonadati</taxon>
        <taxon>Pseudomonadota</taxon>
        <taxon>Gammaproteobacteria</taxon>
        <taxon>Alteromonadales</taxon>
        <taxon>Alteromonadaceae</taxon>
        <taxon>Halioxenophilus</taxon>
    </lineage>
</organism>